<comment type="caution">
    <text evidence="2">The sequence shown here is derived from an EMBL/GenBank/DDBJ whole genome shotgun (WGS) entry which is preliminary data.</text>
</comment>
<protein>
    <recommendedName>
        <fullName evidence="4">Sel1 repeat family protein</fullName>
    </recommendedName>
</protein>
<name>A0ABW2CLJ4_9ACTN</name>
<gene>
    <name evidence="2" type="ORF">ACFQKB_23170</name>
</gene>
<evidence type="ECO:0000313" key="3">
    <source>
        <dbReference type="Proteomes" id="UP001596380"/>
    </source>
</evidence>
<accession>A0ABW2CLJ4</accession>
<keyword evidence="3" id="KW-1185">Reference proteome</keyword>
<organism evidence="2 3">
    <name type="scientific">Actinomadura yumaensis</name>
    <dbReference type="NCBI Taxonomy" id="111807"/>
    <lineage>
        <taxon>Bacteria</taxon>
        <taxon>Bacillati</taxon>
        <taxon>Actinomycetota</taxon>
        <taxon>Actinomycetes</taxon>
        <taxon>Streptosporangiales</taxon>
        <taxon>Thermomonosporaceae</taxon>
        <taxon>Actinomadura</taxon>
    </lineage>
</organism>
<dbReference type="SUPFAM" id="SSF81901">
    <property type="entry name" value="HCP-like"/>
    <property type="match status" value="1"/>
</dbReference>
<reference evidence="3" key="1">
    <citation type="journal article" date="2019" name="Int. J. Syst. Evol. Microbiol.">
        <title>The Global Catalogue of Microorganisms (GCM) 10K type strain sequencing project: providing services to taxonomists for standard genome sequencing and annotation.</title>
        <authorList>
            <consortium name="The Broad Institute Genomics Platform"/>
            <consortium name="The Broad Institute Genome Sequencing Center for Infectious Disease"/>
            <person name="Wu L."/>
            <person name="Ma J."/>
        </authorList>
    </citation>
    <scope>NUCLEOTIDE SEQUENCE [LARGE SCALE GENOMIC DNA]</scope>
    <source>
        <strain evidence="3">JCM 3369</strain>
    </source>
</reference>
<dbReference type="RefSeq" id="WP_378043727.1">
    <property type="nucleotide sequence ID" value="NZ_JBHSXE010000001.1"/>
</dbReference>
<evidence type="ECO:0000313" key="2">
    <source>
        <dbReference type="EMBL" id="MFC6882676.1"/>
    </source>
</evidence>
<evidence type="ECO:0008006" key="4">
    <source>
        <dbReference type="Google" id="ProtNLM"/>
    </source>
</evidence>
<dbReference type="Proteomes" id="UP001596380">
    <property type="component" value="Unassembled WGS sequence"/>
</dbReference>
<feature type="region of interest" description="Disordered" evidence="1">
    <location>
        <begin position="206"/>
        <end position="226"/>
    </location>
</feature>
<dbReference type="EMBL" id="JBHSXS010000014">
    <property type="protein sequence ID" value="MFC6882676.1"/>
    <property type="molecule type" value="Genomic_DNA"/>
</dbReference>
<dbReference type="Gene3D" id="1.25.40.10">
    <property type="entry name" value="Tetratricopeptide repeat domain"/>
    <property type="match status" value="1"/>
</dbReference>
<sequence length="226" mass="24970">MGWWSRRRQERELHRAAFEGRIDTFGDFGRGTVGGADLTPDGINETAKALFHQGRRDEALRLWRGLAESGDLTGMANLVIECAADGDQDEALEWWRKAVREGLDIPAHDPGLKLRTTGRDRAAEGWWRAAGERLKDDRSCEYLGISLRERGEEEEAALALRPAAERGDPACARELAALALARADRETDPARRRLAAAEGLKWARKAAAGGDERSRAMLADLEQGPT</sequence>
<proteinExistence type="predicted"/>
<dbReference type="InterPro" id="IPR011990">
    <property type="entry name" value="TPR-like_helical_dom_sf"/>
</dbReference>
<evidence type="ECO:0000256" key="1">
    <source>
        <dbReference type="SAM" id="MobiDB-lite"/>
    </source>
</evidence>